<dbReference type="Proteomes" id="UP000299290">
    <property type="component" value="Unassembled WGS sequence"/>
</dbReference>
<protein>
    <submittedName>
        <fullName evidence="1">Uncharacterized protein</fullName>
    </submittedName>
</protein>
<keyword evidence="2" id="KW-1185">Reference proteome</keyword>
<accession>A0A4D4KGP8</accession>
<comment type="caution">
    <text evidence="1">The sequence shown here is derived from an EMBL/GenBank/DDBJ whole genome shotgun (WGS) entry which is preliminary data.</text>
</comment>
<proteinExistence type="predicted"/>
<dbReference type="EMBL" id="BJHV01000001">
    <property type="protein sequence ID" value="GDY45517.1"/>
    <property type="molecule type" value="Genomic_DNA"/>
</dbReference>
<dbReference type="AlphaFoldDB" id="A0A4D4KGP8"/>
<evidence type="ECO:0000313" key="2">
    <source>
        <dbReference type="Proteomes" id="UP000299290"/>
    </source>
</evidence>
<gene>
    <name evidence="1" type="ORF">SANT12839_063990</name>
</gene>
<reference evidence="1 2" key="1">
    <citation type="journal article" date="2020" name="Int. J. Syst. Evol. Microbiol.">
        <title>Reclassification of Streptomyces castelarensis and Streptomyces sporoclivatus as later heterotypic synonyms of Streptomyces antimycoticus.</title>
        <authorList>
            <person name="Komaki H."/>
            <person name="Tamura T."/>
        </authorList>
    </citation>
    <scope>NUCLEOTIDE SEQUENCE [LARGE SCALE GENOMIC DNA]</scope>
    <source>
        <strain evidence="1 2">NBRC 12839</strain>
    </source>
</reference>
<evidence type="ECO:0000313" key="1">
    <source>
        <dbReference type="EMBL" id="GDY45517.1"/>
    </source>
</evidence>
<organism evidence="1 2">
    <name type="scientific">Streptomyces antimycoticus</name>
    <dbReference type="NCBI Taxonomy" id="68175"/>
    <lineage>
        <taxon>Bacteria</taxon>
        <taxon>Bacillati</taxon>
        <taxon>Actinomycetota</taxon>
        <taxon>Actinomycetes</taxon>
        <taxon>Kitasatosporales</taxon>
        <taxon>Streptomycetaceae</taxon>
        <taxon>Streptomyces</taxon>
        <taxon>Streptomyces violaceusniger group</taxon>
    </lineage>
</organism>
<sequence>MFEGAWLALGHTARGELELACEVGQIAARRLETVHSPRSTALLRQLAVALRRRQRNSYVSGFLPSLEQALAQHGAAQRPPR</sequence>
<name>A0A4D4KGP8_9ACTN</name>